<dbReference type="PANTHER" id="PTHR21136:SF176">
    <property type="entry name" value="VESICLE-ASSOCIATED MEMBRANE PROTEIN 721"/>
    <property type="match status" value="1"/>
</dbReference>
<dbReference type="AlphaFoldDB" id="A0AAV7GJ42"/>
<evidence type="ECO:0000313" key="4">
    <source>
        <dbReference type="Proteomes" id="UP000775213"/>
    </source>
</evidence>
<keyword evidence="1" id="KW-0175">Coiled coil</keyword>
<dbReference type="InterPro" id="IPR013500">
    <property type="entry name" value="TopoI_cat_euk"/>
</dbReference>
<dbReference type="InterPro" id="IPR014727">
    <property type="entry name" value="TopoI_cat_a/b-sub_euk"/>
</dbReference>
<dbReference type="GO" id="GO:0003677">
    <property type="term" value="F:DNA binding"/>
    <property type="evidence" value="ECO:0007669"/>
    <property type="project" value="InterPro"/>
</dbReference>
<accession>A0AAV7GJ42</accession>
<evidence type="ECO:0000259" key="2">
    <source>
        <dbReference type="Pfam" id="PF01028"/>
    </source>
</evidence>
<dbReference type="GO" id="GO:0006265">
    <property type="term" value="P:DNA topological change"/>
    <property type="evidence" value="ECO:0007669"/>
    <property type="project" value="InterPro"/>
</dbReference>
<evidence type="ECO:0000313" key="3">
    <source>
        <dbReference type="EMBL" id="KAH0456220.1"/>
    </source>
</evidence>
<dbReference type="EMBL" id="JAGFBR010000013">
    <property type="protein sequence ID" value="KAH0456220.1"/>
    <property type="molecule type" value="Genomic_DNA"/>
</dbReference>
<reference evidence="3 4" key="1">
    <citation type="journal article" date="2021" name="Hortic Res">
        <title>Chromosome-scale assembly of the Dendrobium chrysotoxum genome enhances the understanding of orchid evolution.</title>
        <authorList>
            <person name="Zhang Y."/>
            <person name="Zhang G.Q."/>
            <person name="Zhang D."/>
            <person name="Liu X.D."/>
            <person name="Xu X.Y."/>
            <person name="Sun W.H."/>
            <person name="Yu X."/>
            <person name="Zhu X."/>
            <person name="Wang Z.W."/>
            <person name="Zhao X."/>
            <person name="Zhong W.Y."/>
            <person name="Chen H."/>
            <person name="Yin W.L."/>
            <person name="Huang T."/>
            <person name="Niu S.C."/>
            <person name="Liu Z.J."/>
        </authorList>
    </citation>
    <scope>NUCLEOTIDE SEQUENCE [LARGE SCALE GENOMIC DNA]</scope>
    <source>
        <strain evidence="3">Lindl</strain>
    </source>
</reference>
<dbReference type="InterPro" id="IPR011010">
    <property type="entry name" value="DNA_brk_join_enz"/>
</dbReference>
<sequence length="253" mass="28862">MPSAIVRTPRALLPLVRTPRRNEALHDRSSTYCPRRTITAAGPLLHIENADNVLRSKLKEHMPYCMDHPDEISKLAKVQAQVSEVKGVMMENIEKVAIIFKHQQTVSKSHEAQVTRLDEKINELKAQMKELEVDLTKAKMGEPLGKAADGKLKKNVVPELLEKRIILVDDKIDKIELTPPTLIFVSEIMEDSTTGCVDFMIYEEEILEDWKLQVMKPPRHCSSRESTDEEASCYSATKISCSSWCATKDIWYW</sequence>
<dbReference type="Pfam" id="PF01028">
    <property type="entry name" value="Topoisom_I"/>
    <property type="match status" value="1"/>
</dbReference>
<feature type="coiled-coil region" evidence="1">
    <location>
        <begin position="107"/>
        <end position="141"/>
    </location>
</feature>
<dbReference type="GO" id="GO:0005694">
    <property type="term" value="C:chromosome"/>
    <property type="evidence" value="ECO:0007669"/>
    <property type="project" value="InterPro"/>
</dbReference>
<dbReference type="GO" id="GO:0003917">
    <property type="term" value="F:DNA topoisomerase type I (single strand cut, ATP-independent) activity"/>
    <property type="evidence" value="ECO:0007669"/>
    <property type="project" value="InterPro"/>
</dbReference>
<dbReference type="PANTHER" id="PTHR21136">
    <property type="entry name" value="SNARE PROTEINS"/>
    <property type="match status" value="1"/>
</dbReference>
<dbReference type="InterPro" id="IPR051097">
    <property type="entry name" value="Synaptobrevin-like_transport"/>
</dbReference>
<proteinExistence type="predicted"/>
<protein>
    <recommendedName>
        <fullName evidence="2">DNA topoisomerase I catalytic core eukaryotic-type domain-containing protein</fullName>
    </recommendedName>
</protein>
<dbReference type="Gene3D" id="1.10.132.10">
    <property type="match status" value="1"/>
</dbReference>
<organism evidence="3 4">
    <name type="scientific">Dendrobium chrysotoxum</name>
    <name type="common">Orchid</name>
    <dbReference type="NCBI Taxonomy" id="161865"/>
    <lineage>
        <taxon>Eukaryota</taxon>
        <taxon>Viridiplantae</taxon>
        <taxon>Streptophyta</taxon>
        <taxon>Embryophyta</taxon>
        <taxon>Tracheophyta</taxon>
        <taxon>Spermatophyta</taxon>
        <taxon>Magnoliopsida</taxon>
        <taxon>Liliopsida</taxon>
        <taxon>Asparagales</taxon>
        <taxon>Orchidaceae</taxon>
        <taxon>Epidendroideae</taxon>
        <taxon>Malaxideae</taxon>
        <taxon>Dendrobiinae</taxon>
        <taxon>Dendrobium</taxon>
    </lineage>
</organism>
<dbReference type="Proteomes" id="UP000775213">
    <property type="component" value="Unassembled WGS sequence"/>
</dbReference>
<evidence type="ECO:0000256" key="1">
    <source>
        <dbReference type="SAM" id="Coils"/>
    </source>
</evidence>
<keyword evidence="4" id="KW-1185">Reference proteome</keyword>
<comment type="caution">
    <text evidence="3">The sequence shown here is derived from an EMBL/GenBank/DDBJ whole genome shotgun (WGS) entry which is preliminary data.</text>
</comment>
<feature type="domain" description="DNA topoisomerase I catalytic core eukaryotic-type" evidence="2">
    <location>
        <begin position="72"/>
        <end position="133"/>
    </location>
</feature>
<gene>
    <name evidence="3" type="ORF">IEQ34_014127</name>
</gene>
<dbReference type="SUPFAM" id="SSF56349">
    <property type="entry name" value="DNA breaking-rejoining enzymes"/>
    <property type="match status" value="1"/>
</dbReference>
<name>A0AAV7GJ42_DENCH</name>